<feature type="region of interest" description="Disordered" evidence="5">
    <location>
        <begin position="909"/>
        <end position="932"/>
    </location>
</feature>
<evidence type="ECO:0000313" key="8">
    <source>
        <dbReference type="Proteomes" id="UP000030747"/>
    </source>
</evidence>
<feature type="region of interest" description="Disordered" evidence="5">
    <location>
        <begin position="709"/>
        <end position="831"/>
    </location>
</feature>
<dbReference type="OrthoDB" id="5046242at2759"/>
<evidence type="ECO:0000256" key="2">
    <source>
        <dbReference type="ARBA" id="ARBA00022771"/>
    </source>
</evidence>
<feature type="compositionally biased region" description="Low complexity" evidence="5">
    <location>
        <begin position="377"/>
        <end position="416"/>
    </location>
</feature>
<dbReference type="VEuPathDB" id="ToxoDB:ETH2_0706500"/>
<keyword evidence="8" id="KW-1185">Reference proteome</keyword>
<feature type="region of interest" description="Disordered" evidence="5">
    <location>
        <begin position="1495"/>
        <end position="1551"/>
    </location>
</feature>
<evidence type="ECO:0000256" key="3">
    <source>
        <dbReference type="ARBA" id="ARBA00022833"/>
    </source>
</evidence>
<evidence type="ECO:0000256" key="1">
    <source>
        <dbReference type="ARBA" id="ARBA00022723"/>
    </source>
</evidence>
<feature type="region of interest" description="Disordered" evidence="5">
    <location>
        <begin position="369"/>
        <end position="441"/>
    </location>
</feature>
<feature type="compositionally biased region" description="Low complexity" evidence="5">
    <location>
        <begin position="709"/>
        <end position="720"/>
    </location>
</feature>
<dbReference type="VEuPathDB" id="ToxoDB:ETH_00025700"/>
<feature type="compositionally biased region" description="Gly residues" evidence="5">
    <location>
        <begin position="776"/>
        <end position="806"/>
    </location>
</feature>
<evidence type="ECO:0000256" key="5">
    <source>
        <dbReference type="SAM" id="MobiDB-lite"/>
    </source>
</evidence>
<organism evidence="7 8">
    <name type="scientific">Eimeria tenella</name>
    <name type="common">Coccidian parasite</name>
    <dbReference type="NCBI Taxonomy" id="5802"/>
    <lineage>
        <taxon>Eukaryota</taxon>
        <taxon>Sar</taxon>
        <taxon>Alveolata</taxon>
        <taxon>Apicomplexa</taxon>
        <taxon>Conoidasida</taxon>
        <taxon>Coccidia</taxon>
        <taxon>Eucoccidiorida</taxon>
        <taxon>Eimeriorina</taxon>
        <taxon>Eimeriidae</taxon>
        <taxon>Eimeria</taxon>
    </lineage>
</organism>
<dbReference type="PANTHER" id="PTHR10742:SF415">
    <property type="entry name" value="CHROMOSOME UNDETERMINED SCAFFOLD_56, WHOLE GENOME SHOTGUN SEQUENCE"/>
    <property type="match status" value="1"/>
</dbReference>
<feature type="compositionally biased region" description="Basic and acidic residues" evidence="5">
    <location>
        <begin position="1496"/>
        <end position="1505"/>
    </location>
</feature>
<sequence>MALQQQQQGGQQQPLLTLGMQQGQQQQPQQPQAGGAATPLPHGGAQQPRVQFPQNQLPANLHVQQQLLRMQQQQQGITAKLQGATSASGVQQRLLHLEQQEQFLQQQQQEPEKVHWVQCDRCDKWRVAPYEITQPSWVCEQNTWDRRYASCSVPEQPDPAAQMQQQQTRQQQQLLQQQQLQQQQLLQQQRFAGSSAPRPKAKAKAKSRAPSKGTAAVQRPLQTGNSAADAGPAAAPGENVLLAPGLIPAADAAASVTAHVRQNLLQHQMGQQQQRGGPATGGNLPALQQQLLQQQLQHQMQQAQQQQLLQQLQQQQHQLLQQLQQQPPVVFDNWVQCDACNKWRRAPNPITSDKWFCRMNTWAPQFASCEAPEEPDPAQQEQQQQQQQQPQQSQQRLLEAAAALQRQQQQLQQSAAKRQRTTSVSRTTETAKPDVKADPPTQLLRQQQLVAAAAASGQRNAAPATQQQLQLQQQLQQAKLPQAQQQQHAGSSASGGAGGQLQQLQLLQQQQLQLLQQQQVRLLDAARRATPNAAAASPGGAVTAAAAASGGAAGDTERREGSSDTAAASAAERGGKWLECRSCKKWRRLPPEVDAEALRPKFFCYLNMWDPQRNTCASPQEPWQQLQQQQEVQGKAPPANAAPAAALQKPQHQAAPSDANRQDKADHATSAPAQQQLPRAPGQLQGETSGTASLHQQLQEQQLLLLRMQQQQQQQRASASGVGGGSAAKPGSGASGGTAAAEDDDEEGDDDVEGEGDEDEDSDDTGDSSDSETDRGGGGGPAGGAGAGGPSGGGSSSSGAGAGGSAGRPAQPTAQAPSGTGNFGSSATGGGTVAGEVSVGVAPERTPGNSCTKTRQPARFFDVLIVGGGVAGLAGALHCQRAGVDYQVIEARGRLGGRVWSITLPASAGEKQPRRSAQKAEGACRRKGKTAKDGSVRIDGGANYMHGLTGNENDVRLKPRRRGCSVYHLAAASPECRVAIVPGETGWENPYYFDWLRGGRRFCMLVVSLAHALFYRLATPVSLIAAEQQTGSSVSILTLLKQEALTLLEAEEAAEAKAASSPCSYLPSCEIHHREAEGADTPPHQNTFESLYLPSALRGLVATLLRRLKDLCSLAVPRDRKNNSSTEIAVGECCACQVEAMVVRMLRSRFGFAAPLGDVSAALFAFFQTPALKRDVERLQNPRYRLLAWPGLRRYAENLSCAFAERDRKKSQAVRPFAAIPPSVSSDLICMSWSWLVDMLRGQLSPGRFRLNTRVSFVSITDEDSAFPCLVRCHSDDGSSETQELRSRFVLVALPVSLLQQPSEKDEETAARVTFQPPLPAEKVAALAAMGMGVHNKVVLRVAPSDVFWSHSTPSFSSPYSCFQYLNLHAYGKTGCILAHLFPPASVAIDSLTDKEVAEEVLDDLRKLFGYVPRPALIASVVTRWHSDKYSRGSYSYPKPGADMATHWQWLRAPHPLGAPRVAFAGEFCSDSYNQFDTGMRAAQSVVQFGLRRHPCTKDRHEQKQKMNGSSAVEVEELQQQHRNRRQSRTIKETKSGSWQSRTKKKYRKEALDASEARARIAAARAELEQTNTKYCGDDCCPIVECPDSSHAGFYLTDGSDLTDNDDGDVEYGIHDDIETVYGENTRMMLEKFKALLRFNRKQLNCSQSRCSPKESGPAGFAQPAQARA</sequence>
<dbReference type="SUPFAM" id="SSF54373">
    <property type="entry name" value="FAD-linked reductases, C-terminal domain"/>
    <property type="match status" value="1"/>
</dbReference>
<feature type="domain" description="CW-type" evidence="6">
    <location>
        <begin position="110"/>
        <end position="159"/>
    </location>
</feature>
<dbReference type="PANTHER" id="PTHR10742">
    <property type="entry name" value="FLAVIN MONOAMINE OXIDASE"/>
    <property type="match status" value="1"/>
</dbReference>
<evidence type="ECO:0000259" key="6">
    <source>
        <dbReference type="PROSITE" id="PS51050"/>
    </source>
</evidence>
<dbReference type="GeneID" id="25254250"/>
<gene>
    <name evidence="7" type="ORF">ETH_00025700</name>
</gene>
<dbReference type="Proteomes" id="UP000030747">
    <property type="component" value="Unassembled WGS sequence"/>
</dbReference>
<feature type="coiled-coil region" evidence="4">
    <location>
        <begin position="286"/>
        <end position="325"/>
    </location>
</feature>
<protein>
    <recommendedName>
        <fullName evidence="6">CW-type domain-containing protein</fullName>
    </recommendedName>
</protein>
<dbReference type="InterPro" id="IPR002937">
    <property type="entry name" value="Amino_oxidase"/>
</dbReference>
<dbReference type="GO" id="GO:0016491">
    <property type="term" value="F:oxidoreductase activity"/>
    <property type="evidence" value="ECO:0007669"/>
    <property type="project" value="InterPro"/>
</dbReference>
<dbReference type="PROSITE" id="PS51050">
    <property type="entry name" value="ZF_CW"/>
    <property type="match status" value="3"/>
</dbReference>
<dbReference type="SUPFAM" id="SSF51905">
    <property type="entry name" value="FAD/NAD(P)-binding domain"/>
    <property type="match status" value="1"/>
</dbReference>
<dbReference type="EMBL" id="HG675767">
    <property type="protein sequence ID" value="CDJ43456.1"/>
    <property type="molecule type" value="Genomic_DNA"/>
</dbReference>
<dbReference type="Pfam" id="PF07496">
    <property type="entry name" value="zf-CW"/>
    <property type="match status" value="3"/>
</dbReference>
<reference evidence="7" key="2">
    <citation type="submission" date="2013-10" db="EMBL/GenBank/DDBJ databases">
        <authorList>
            <person name="Aslett M."/>
        </authorList>
    </citation>
    <scope>NUCLEOTIDE SEQUENCE [LARGE SCALE GENOMIC DNA]</scope>
    <source>
        <strain evidence="7">Houghton</strain>
    </source>
</reference>
<feature type="compositionally biased region" description="Basic residues" evidence="5">
    <location>
        <begin position="199"/>
        <end position="209"/>
    </location>
</feature>
<dbReference type="Pfam" id="PF01593">
    <property type="entry name" value="Amino_oxidase"/>
    <property type="match status" value="2"/>
</dbReference>
<evidence type="ECO:0000256" key="4">
    <source>
        <dbReference type="SAM" id="Coils"/>
    </source>
</evidence>
<accession>U6KZU0</accession>
<dbReference type="InterPro" id="IPR011124">
    <property type="entry name" value="Znf_CW"/>
</dbReference>
<feature type="domain" description="CW-type" evidence="6">
    <location>
        <begin position="571"/>
        <end position="624"/>
    </location>
</feature>
<keyword evidence="4" id="KW-0175">Coiled coil</keyword>
<feature type="compositionally biased region" description="Low complexity" evidence="5">
    <location>
        <begin position="619"/>
        <end position="656"/>
    </location>
</feature>
<dbReference type="RefSeq" id="XP_013234206.1">
    <property type="nucleotide sequence ID" value="XM_013378752.1"/>
</dbReference>
<feature type="region of interest" description="Disordered" evidence="5">
    <location>
        <begin position="186"/>
        <end position="233"/>
    </location>
</feature>
<proteinExistence type="predicted"/>
<keyword evidence="3" id="KW-0862">Zinc</keyword>
<dbReference type="InterPro" id="IPR036188">
    <property type="entry name" value="FAD/NAD-bd_sf"/>
</dbReference>
<keyword evidence="1" id="KW-0479">Metal-binding</keyword>
<dbReference type="OMA" id="GADMATH"/>
<dbReference type="InterPro" id="IPR050281">
    <property type="entry name" value="Flavin_monoamine_oxidase"/>
</dbReference>
<reference evidence="7" key="1">
    <citation type="submission" date="2013-10" db="EMBL/GenBank/DDBJ databases">
        <title>Genomic analysis of the causative agents of coccidiosis in chickens.</title>
        <authorList>
            <person name="Reid A.J."/>
            <person name="Blake D."/>
            <person name="Billington K."/>
            <person name="Browne H."/>
            <person name="Dunn M."/>
            <person name="Hung S."/>
            <person name="Kawahara F."/>
            <person name="Miranda-Saavedra D."/>
            <person name="Mourier T."/>
            <person name="Nagra H."/>
            <person name="Otto T.D."/>
            <person name="Rawlings N."/>
            <person name="Sanchez A."/>
            <person name="Sanders M."/>
            <person name="Subramaniam C."/>
            <person name="Tay Y."/>
            <person name="Dear P."/>
            <person name="Doerig C."/>
            <person name="Gruber A."/>
            <person name="Parkinson J."/>
            <person name="Shirley M."/>
            <person name="Wan K.L."/>
            <person name="Berriman M."/>
            <person name="Tomley F."/>
            <person name="Pain A."/>
        </authorList>
    </citation>
    <scope>NUCLEOTIDE SEQUENCE [LARGE SCALE GENOMIC DNA]</scope>
    <source>
        <strain evidence="7">Houghton</strain>
    </source>
</reference>
<feature type="region of interest" description="Disordered" evidence="5">
    <location>
        <begin position="547"/>
        <end position="574"/>
    </location>
</feature>
<dbReference type="Gene3D" id="3.90.660.10">
    <property type="match status" value="1"/>
</dbReference>
<keyword evidence="2" id="KW-0863">Zinc-finger</keyword>
<feature type="region of interest" description="Disordered" evidence="5">
    <location>
        <begin position="1648"/>
        <end position="1669"/>
    </location>
</feature>
<feature type="compositionally biased region" description="Low complexity" evidence="5">
    <location>
        <begin position="727"/>
        <end position="740"/>
    </location>
</feature>
<dbReference type="GO" id="GO:0008270">
    <property type="term" value="F:zinc ion binding"/>
    <property type="evidence" value="ECO:0007669"/>
    <property type="project" value="UniProtKB-KW"/>
</dbReference>
<feature type="region of interest" description="Disordered" evidence="5">
    <location>
        <begin position="1"/>
        <end position="51"/>
    </location>
</feature>
<name>U6KZU0_EIMTE</name>
<dbReference type="Gene3D" id="3.50.50.60">
    <property type="entry name" value="FAD/NAD(P)-binding domain"/>
    <property type="match status" value="1"/>
</dbReference>
<evidence type="ECO:0000313" key="7">
    <source>
        <dbReference type="EMBL" id="CDJ43456.1"/>
    </source>
</evidence>
<feature type="compositionally biased region" description="Low complexity" evidence="5">
    <location>
        <begin position="1"/>
        <end position="41"/>
    </location>
</feature>
<dbReference type="Gene3D" id="3.30.40.100">
    <property type="match status" value="3"/>
</dbReference>
<feature type="region of interest" description="Disordered" evidence="5">
    <location>
        <begin position="616"/>
        <end position="695"/>
    </location>
</feature>
<feature type="domain" description="CW-type" evidence="6">
    <location>
        <begin position="328"/>
        <end position="377"/>
    </location>
</feature>
<feature type="compositionally biased region" description="Low complexity" evidence="5">
    <location>
        <begin position="186"/>
        <end position="198"/>
    </location>
</feature>
<feature type="compositionally biased region" description="Acidic residues" evidence="5">
    <location>
        <begin position="741"/>
        <end position="771"/>
    </location>
</feature>